<feature type="transmembrane region" description="Helical" evidence="6">
    <location>
        <begin position="243"/>
        <end position="262"/>
    </location>
</feature>
<reference evidence="8" key="1">
    <citation type="journal article" date="2019" name="Int. J. Syst. Evol. Microbiol.">
        <title>The Global Catalogue of Microorganisms (GCM) 10K type strain sequencing project: providing services to taxonomists for standard genome sequencing and annotation.</title>
        <authorList>
            <consortium name="The Broad Institute Genomics Platform"/>
            <consortium name="The Broad Institute Genome Sequencing Center for Infectious Disease"/>
            <person name="Wu L."/>
            <person name="Ma J."/>
        </authorList>
    </citation>
    <scope>NUCLEOTIDE SEQUENCE [LARGE SCALE GENOMIC DNA]</scope>
    <source>
        <strain evidence="8">CCUG 49339</strain>
    </source>
</reference>
<keyword evidence="8" id="KW-1185">Reference proteome</keyword>
<evidence type="ECO:0000256" key="3">
    <source>
        <dbReference type="ARBA" id="ARBA00022692"/>
    </source>
</evidence>
<dbReference type="InterPro" id="IPR002549">
    <property type="entry name" value="AI-2E-like"/>
</dbReference>
<sequence length="353" mass="40120">MKKSHINWILRLVILLLIFLCLFMFKKIELYWAPFYKAVLAIFIPFLIASFITYLLHPLIEKLHGHNIPRPIAILVIYLLFFGGLGFALYKGVPQIIFQIREFTNNVPNLFEQYREWSLVIHSQTEQFPEGLHARIEEGLQNIEEGLGSLLTLLVEGIKSLLNYIIILALIPFLVFYMLKDYNLMKRSLWYVTPRRWRKPGVRFLRDIDQSLGNYIRGQLLVCLVIGVLASVGLWMIGMKYPLLLGTIIGITNIIPYFGPIFGAVPALLISVTISGKMVIWVTVLIFSLQFIEGNLLSPIIVGKSLHMHPVIIMFALLVGGELGGIIGLIVAVPLLAIIKVTILHAKVHFSRH</sequence>
<protein>
    <submittedName>
        <fullName evidence="7">AI-2E family transporter</fullName>
    </submittedName>
</protein>
<evidence type="ECO:0000256" key="5">
    <source>
        <dbReference type="ARBA" id="ARBA00023136"/>
    </source>
</evidence>
<dbReference type="PANTHER" id="PTHR21716">
    <property type="entry name" value="TRANSMEMBRANE PROTEIN"/>
    <property type="match status" value="1"/>
</dbReference>
<keyword evidence="5 6" id="KW-0472">Membrane</keyword>
<evidence type="ECO:0000256" key="6">
    <source>
        <dbReference type="SAM" id="Phobius"/>
    </source>
</evidence>
<accession>A0ABW4LPS7</accession>
<dbReference type="Pfam" id="PF01594">
    <property type="entry name" value="AI-2E_transport"/>
    <property type="match status" value="1"/>
</dbReference>
<comment type="similarity">
    <text evidence="2">Belongs to the autoinducer-2 exporter (AI-2E) (TC 2.A.86) family.</text>
</comment>
<comment type="caution">
    <text evidence="7">The sequence shown here is derived from an EMBL/GenBank/DDBJ whole genome shotgun (WGS) entry which is preliminary data.</text>
</comment>
<comment type="subcellular location">
    <subcellularLocation>
        <location evidence="1">Membrane</location>
        <topology evidence="1">Multi-pass membrane protein</topology>
    </subcellularLocation>
</comment>
<dbReference type="RefSeq" id="WP_377927850.1">
    <property type="nucleotide sequence ID" value="NZ_JBHUEM010000009.1"/>
</dbReference>
<gene>
    <name evidence="7" type="ORF">ACFSCX_08920</name>
</gene>
<evidence type="ECO:0000313" key="8">
    <source>
        <dbReference type="Proteomes" id="UP001597214"/>
    </source>
</evidence>
<dbReference type="PANTHER" id="PTHR21716:SF15">
    <property type="entry name" value="TRANSPORT PROTEIN YRRI-RELATED"/>
    <property type="match status" value="1"/>
</dbReference>
<feature type="transmembrane region" description="Helical" evidence="6">
    <location>
        <begin position="269"/>
        <end position="292"/>
    </location>
</feature>
<proteinExistence type="inferred from homology"/>
<evidence type="ECO:0000256" key="2">
    <source>
        <dbReference type="ARBA" id="ARBA00009773"/>
    </source>
</evidence>
<name>A0ABW4LPS7_9BACI</name>
<organism evidence="7 8">
    <name type="scientific">Bacillus salitolerans</name>
    <dbReference type="NCBI Taxonomy" id="1437434"/>
    <lineage>
        <taxon>Bacteria</taxon>
        <taxon>Bacillati</taxon>
        <taxon>Bacillota</taxon>
        <taxon>Bacilli</taxon>
        <taxon>Bacillales</taxon>
        <taxon>Bacillaceae</taxon>
        <taxon>Bacillus</taxon>
    </lineage>
</organism>
<evidence type="ECO:0000313" key="7">
    <source>
        <dbReference type="EMBL" id="MFD1736688.1"/>
    </source>
</evidence>
<evidence type="ECO:0000256" key="4">
    <source>
        <dbReference type="ARBA" id="ARBA00022989"/>
    </source>
</evidence>
<keyword evidence="4 6" id="KW-1133">Transmembrane helix</keyword>
<feature type="transmembrane region" description="Helical" evidence="6">
    <location>
        <begin position="220"/>
        <end position="237"/>
    </location>
</feature>
<feature type="transmembrane region" description="Helical" evidence="6">
    <location>
        <begin position="12"/>
        <end position="32"/>
    </location>
</feature>
<dbReference type="EMBL" id="JBHUEM010000009">
    <property type="protein sequence ID" value="MFD1736688.1"/>
    <property type="molecule type" value="Genomic_DNA"/>
</dbReference>
<feature type="transmembrane region" description="Helical" evidence="6">
    <location>
        <begin position="72"/>
        <end position="90"/>
    </location>
</feature>
<feature type="transmembrane region" description="Helical" evidence="6">
    <location>
        <begin position="38"/>
        <end position="60"/>
    </location>
</feature>
<keyword evidence="3 6" id="KW-0812">Transmembrane</keyword>
<feature type="transmembrane region" description="Helical" evidence="6">
    <location>
        <begin position="161"/>
        <end position="179"/>
    </location>
</feature>
<evidence type="ECO:0000256" key="1">
    <source>
        <dbReference type="ARBA" id="ARBA00004141"/>
    </source>
</evidence>
<dbReference type="Proteomes" id="UP001597214">
    <property type="component" value="Unassembled WGS sequence"/>
</dbReference>
<feature type="transmembrane region" description="Helical" evidence="6">
    <location>
        <begin position="312"/>
        <end position="339"/>
    </location>
</feature>